<gene>
    <name evidence="2" type="ORF">Ae201684_001601</name>
</gene>
<evidence type="ECO:0000313" key="3">
    <source>
        <dbReference type="Proteomes" id="UP000481153"/>
    </source>
</evidence>
<dbReference type="Proteomes" id="UP000481153">
    <property type="component" value="Unassembled WGS sequence"/>
</dbReference>
<proteinExistence type="predicted"/>
<sequence length="441" mass="50539">MANQDRQVLLDTIHEMDIELRQAARAGLLLLEKNEDLEAQVDRARFQQREASMEADTLREQRKTAVLEVNAALTRIKELEEQLRHDRAAHQAVQDSFLGKIDALQSELRKAYKKTTQTLPEKTKEEFKNDEDDPRLALLQLDKTRLKRQLQDALKKLRRLDIESTRAATTTNEHIVALERAMLQLTMEKKTMEEEQMEERALIRDLQQINREYQKVVDAQAIQDLDQGVVSLHDDIMHTNAMLQLRVNQLQEDAIQLEGAIDATEDEETHWTMEYPLLRGFLDGIHFVWHAMVSCTDSWLASWTSDSSLDNNVSPDNAIDTCHAPREKNPVDVFDVDVVQDNVSDVQPSSVGQPVSRYGLMVGIYNVWLVWLAVMSCALSWLRGETTHAVVVPILDNRVKSRLPVVSQGDANPTEQQQSLDDGDVVRLAWCTLYLVLYLYF</sequence>
<dbReference type="VEuPathDB" id="FungiDB:AeMF1_008353"/>
<reference evidence="2 3" key="1">
    <citation type="submission" date="2019-07" db="EMBL/GenBank/DDBJ databases">
        <title>Genomics analysis of Aphanomyces spp. identifies a new class of oomycete effector associated with host adaptation.</title>
        <authorList>
            <person name="Gaulin E."/>
        </authorList>
    </citation>
    <scope>NUCLEOTIDE SEQUENCE [LARGE SCALE GENOMIC DNA]</scope>
    <source>
        <strain evidence="2 3">ATCC 201684</strain>
    </source>
</reference>
<accession>A0A6G0XU48</accession>
<organism evidence="2 3">
    <name type="scientific">Aphanomyces euteiches</name>
    <dbReference type="NCBI Taxonomy" id="100861"/>
    <lineage>
        <taxon>Eukaryota</taxon>
        <taxon>Sar</taxon>
        <taxon>Stramenopiles</taxon>
        <taxon>Oomycota</taxon>
        <taxon>Saprolegniomycetes</taxon>
        <taxon>Saprolegniales</taxon>
        <taxon>Verrucalvaceae</taxon>
        <taxon>Aphanomyces</taxon>
    </lineage>
</organism>
<dbReference type="EMBL" id="VJMJ01000012">
    <property type="protein sequence ID" value="KAF0743961.1"/>
    <property type="molecule type" value="Genomic_DNA"/>
</dbReference>
<evidence type="ECO:0000313" key="2">
    <source>
        <dbReference type="EMBL" id="KAF0743961.1"/>
    </source>
</evidence>
<feature type="coiled-coil region" evidence="1">
    <location>
        <begin position="136"/>
        <end position="212"/>
    </location>
</feature>
<evidence type="ECO:0000256" key="1">
    <source>
        <dbReference type="SAM" id="Coils"/>
    </source>
</evidence>
<protein>
    <submittedName>
        <fullName evidence="2">Uncharacterized protein</fullName>
    </submittedName>
</protein>
<feature type="coiled-coil region" evidence="1">
    <location>
        <begin position="34"/>
        <end position="96"/>
    </location>
</feature>
<name>A0A6G0XU48_9STRA</name>
<feature type="coiled-coil region" evidence="1">
    <location>
        <begin position="240"/>
        <end position="267"/>
    </location>
</feature>
<comment type="caution">
    <text evidence="2">The sequence shown here is derived from an EMBL/GenBank/DDBJ whole genome shotgun (WGS) entry which is preliminary data.</text>
</comment>
<dbReference type="AlphaFoldDB" id="A0A6G0XU48"/>
<keyword evidence="1" id="KW-0175">Coiled coil</keyword>
<keyword evidence="3" id="KW-1185">Reference proteome</keyword>